<name>A0A6G1S962_9ACAR</name>
<proteinExistence type="predicted"/>
<dbReference type="GO" id="GO:0008270">
    <property type="term" value="F:zinc ion binding"/>
    <property type="evidence" value="ECO:0007669"/>
    <property type="project" value="UniProtKB-KW"/>
</dbReference>
<keyword evidence="4" id="KW-0862">Zinc</keyword>
<sequence>MASSRYYEDKEADIQPGKISQELRAALNLADNDIPIWIYRMRAIGYPPGWLRKAIVDTDDIFATDPSSEDDNNRPGKRKGGPEREETKYDHTKLIEYPGFNMPLPPDTHDYHYYYNMPPMLPHQQLDYAKQIMSKPAPVPSLKRSRTSIESANNQSTSSDTKNESPESPDSAQEPVSETIAPIKLVSKGSPMPKPVERLPLEKFSQGVVGELLYFENIPSSTGRFDSLRGLLDTMRRSKGGSDTSFVGSNKSIKEEDEGEEEEEEKDEEQG</sequence>
<dbReference type="PANTHER" id="PTHR13316">
    <property type="entry name" value="ZINC FINGER, CCHC DOMAIN CONTAINING 8"/>
    <property type="match status" value="1"/>
</dbReference>
<reference evidence="8" key="1">
    <citation type="submission" date="2018-10" db="EMBL/GenBank/DDBJ databases">
        <title>Transcriptome assembly of Aceria tosichella (Wheat curl mite) Type 2.</title>
        <authorList>
            <person name="Scully E.D."/>
            <person name="Geib S.M."/>
            <person name="Palmer N.A."/>
            <person name="Gupta A.K."/>
            <person name="Sarath G."/>
            <person name="Tatineni S."/>
        </authorList>
    </citation>
    <scope>NUCLEOTIDE SEQUENCE</scope>
    <source>
        <strain evidence="8">LincolnNE</strain>
    </source>
</reference>
<keyword evidence="3" id="KW-0863">Zinc-finger</keyword>
<dbReference type="PANTHER" id="PTHR13316:SF0">
    <property type="entry name" value="ZINC FINGER CCHC DOMAIN-CONTAINING PROTEIN 8"/>
    <property type="match status" value="1"/>
</dbReference>
<evidence type="ECO:0000256" key="1">
    <source>
        <dbReference type="ARBA" id="ARBA00004123"/>
    </source>
</evidence>
<evidence type="ECO:0000256" key="4">
    <source>
        <dbReference type="ARBA" id="ARBA00022833"/>
    </source>
</evidence>
<dbReference type="InterPro" id="IPR052115">
    <property type="entry name" value="NEXT_complex_subunit_ZCCHC8"/>
</dbReference>
<evidence type="ECO:0000259" key="7">
    <source>
        <dbReference type="SMART" id="SM00581"/>
    </source>
</evidence>
<protein>
    <submittedName>
        <fullName evidence="8">Zinc finger CCHC domain-containing protein 8</fullName>
    </submittedName>
</protein>
<feature type="compositionally biased region" description="Acidic residues" evidence="6">
    <location>
        <begin position="255"/>
        <end position="271"/>
    </location>
</feature>
<evidence type="ECO:0000256" key="5">
    <source>
        <dbReference type="ARBA" id="ARBA00023242"/>
    </source>
</evidence>
<dbReference type="SMART" id="SM00581">
    <property type="entry name" value="PSP"/>
    <property type="match status" value="1"/>
</dbReference>
<feature type="compositionally biased region" description="Polar residues" evidence="6">
    <location>
        <begin position="148"/>
        <end position="176"/>
    </location>
</feature>
<accession>A0A6G1S962</accession>
<dbReference type="InterPro" id="IPR006568">
    <property type="entry name" value="PSP_pro-rich"/>
</dbReference>
<dbReference type="Pfam" id="PF04046">
    <property type="entry name" value="PSP"/>
    <property type="match status" value="1"/>
</dbReference>
<evidence type="ECO:0000256" key="3">
    <source>
        <dbReference type="ARBA" id="ARBA00022771"/>
    </source>
</evidence>
<feature type="compositionally biased region" description="Polar residues" evidence="6">
    <location>
        <begin position="241"/>
        <end position="251"/>
    </location>
</feature>
<feature type="region of interest" description="Disordered" evidence="6">
    <location>
        <begin position="235"/>
        <end position="271"/>
    </location>
</feature>
<comment type="subcellular location">
    <subcellularLocation>
        <location evidence="1">Nucleus</location>
    </subcellularLocation>
</comment>
<evidence type="ECO:0000256" key="2">
    <source>
        <dbReference type="ARBA" id="ARBA00022723"/>
    </source>
</evidence>
<feature type="region of interest" description="Disordered" evidence="6">
    <location>
        <begin position="136"/>
        <end position="194"/>
    </location>
</feature>
<gene>
    <name evidence="8" type="primary">zcchc8_1</name>
    <name evidence="8" type="ORF">g.2338</name>
</gene>
<dbReference type="AlphaFoldDB" id="A0A6G1S962"/>
<keyword evidence="2" id="KW-0479">Metal-binding</keyword>
<feature type="region of interest" description="Disordered" evidence="6">
    <location>
        <begin position="62"/>
        <end position="90"/>
    </location>
</feature>
<evidence type="ECO:0000256" key="6">
    <source>
        <dbReference type="SAM" id="MobiDB-lite"/>
    </source>
</evidence>
<dbReference type="GO" id="GO:0071013">
    <property type="term" value="C:catalytic step 2 spliceosome"/>
    <property type="evidence" value="ECO:0007669"/>
    <property type="project" value="TreeGrafter"/>
</dbReference>
<feature type="domain" description="PSP proline-rich" evidence="7">
    <location>
        <begin position="11"/>
        <end position="63"/>
    </location>
</feature>
<keyword evidence="5" id="KW-0539">Nucleus</keyword>
<dbReference type="GO" id="GO:0003723">
    <property type="term" value="F:RNA binding"/>
    <property type="evidence" value="ECO:0007669"/>
    <property type="project" value="TreeGrafter"/>
</dbReference>
<feature type="compositionally biased region" description="Basic and acidic residues" evidence="6">
    <location>
        <begin position="80"/>
        <end position="90"/>
    </location>
</feature>
<dbReference type="EMBL" id="GGYP01002273">
    <property type="protein sequence ID" value="MDE47044.1"/>
    <property type="molecule type" value="Transcribed_RNA"/>
</dbReference>
<evidence type="ECO:0000313" key="8">
    <source>
        <dbReference type="EMBL" id="MDE47044.1"/>
    </source>
</evidence>
<organism evidence="8">
    <name type="scientific">Aceria tosichella</name>
    <name type="common">wheat curl mite</name>
    <dbReference type="NCBI Taxonomy" id="561515"/>
    <lineage>
        <taxon>Eukaryota</taxon>
        <taxon>Metazoa</taxon>
        <taxon>Ecdysozoa</taxon>
        <taxon>Arthropoda</taxon>
        <taxon>Chelicerata</taxon>
        <taxon>Arachnida</taxon>
        <taxon>Acari</taxon>
        <taxon>Acariformes</taxon>
        <taxon>Trombidiformes</taxon>
        <taxon>Prostigmata</taxon>
        <taxon>Eupodina</taxon>
        <taxon>Eriophyoidea</taxon>
        <taxon>Eriophyidae</taxon>
        <taxon>Eriophyinae</taxon>
        <taxon>Aceriini</taxon>
        <taxon>Aceria</taxon>
    </lineage>
</organism>